<feature type="domain" description="Quercetin 2,3-dioxygenase C-terminal cupin" evidence="4">
    <location>
        <begin position="179"/>
        <end position="246"/>
    </location>
</feature>
<dbReference type="PANTHER" id="PTHR43212:SF3">
    <property type="entry name" value="QUERCETIN 2,3-DIOXYGENASE"/>
    <property type="match status" value="1"/>
</dbReference>
<evidence type="ECO:0000256" key="2">
    <source>
        <dbReference type="RuleBase" id="RU003457"/>
    </source>
</evidence>
<evidence type="ECO:0000259" key="3">
    <source>
        <dbReference type="Pfam" id="PF02678"/>
    </source>
</evidence>
<dbReference type="InterPro" id="IPR014710">
    <property type="entry name" value="RmlC-like_jellyroll"/>
</dbReference>
<dbReference type="PANTHER" id="PTHR43212">
    <property type="entry name" value="QUERCETIN 2,3-DIOXYGENASE"/>
    <property type="match status" value="1"/>
</dbReference>
<accession>A0A7S2R3X4</accession>
<dbReference type="InterPro" id="IPR011051">
    <property type="entry name" value="RmlC_Cupin_sf"/>
</dbReference>
<dbReference type="SUPFAM" id="SSF51182">
    <property type="entry name" value="RmlC-like cupins"/>
    <property type="match status" value="1"/>
</dbReference>
<dbReference type="InterPro" id="IPR012093">
    <property type="entry name" value="Pirin"/>
</dbReference>
<evidence type="ECO:0000313" key="5">
    <source>
        <dbReference type="EMBL" id="CAD9660053.1"/>
    </source>
</evidence>
<protein>
    <recommendedName>
        <fullName evidence="6">Pirin N-terminal domain-containing protein</fullName>
    </recommendedName>
</protein>
<evidence type="ECO:0000256" key="1">
    <source>
        <dbReference type="ARBA" id="ARBA00008416"/>
    </source>
</evidence>
<dbReference type="Pfam" id="PF17954">
    <property type="entry name" value="Pirin_C_2"/>
    <property type="match status" value="1"/>
</dbReference>
<dbReference type="CDD" id="cd02910">
    <property type="entry name" value="cupin_Yhhw_N"/>
    <property type="match status" value="1"/>
</dbReference>
<reference evidence="5" key="1">
    <citation type="submission" date="2021-01" db="EMBL/GenBank/DDBJ databases">
        <authorList>
            <person name="Corre E."/>
            <person name="Pelletier E."/>
            <person name="Niang G."/>
            <person name="Scheremetjew M."/>
            <person name="Finn R."/>
            <person name="Kale V."/>
            <person name="Holt S."/>
            <person name="Cochrane G."/>
            <person name="Meng A."/>
            <person name="Brown T."/>
            <person name="Cohen L."/>
        </authorList>
    </citation>
    <scope>NUCLEOTIDE SEQUENCE</scope>
    <source>
        <strain evidence="5">CCMP1243</strain>
    </source>
</reference>
<comment type="similarity">
    <text evidence="1 2">Belongs to the pirin family.</text>
</comment>
<gene>
    <name evidence="5" type="ORF">RMAR1173_LOCUS276</name>
</gene>
<organism evidence="5">
    <name type="scientific">Rhizochromulina marina</name>
    <dbReference type="NCBI Taxonomy" id="1034831"/>
    <lineage>
        <taxon>Eukaryota</taxon>
        <taxon>Sar</taxon>
        <taxon>Stramenopiles</taxon>
        <taxon>Ochrophyta</taxon>
        <taxon>Dictyochophyceae</taxon>
        <taxon>Rhizochromulinales</taxon>
        <taxon>Rhizochromulina</taxon>
    </lineage>
</organism>
<dbReference type="InterPro" id="IPR003829">
    <property type="entry name" value="Pirin_N_dom"/>
</dbReference>
<feature type="domain" description="Pirin N-terminal" evidence="3">
    <location>
        <begin position="40"/>
        <end position="144"/>
    </location>
</feature>
<dbReference type="InterPro" id="IPR041602">
    <property type="entry name" value="Quercetinase_C"/>
</dbReference>
<evidence type="ECO:0000259" key="4">
    <source>
        <dbReference type="Pfam" id="PF17954"/>
    </source>
</evidence>
<evidence type="ECO:0008006" key="6">
    <source>
        <dbReference type="Google" id="ProtNLM"/>
    </source>
</evidence>
<proteinExistence type="inferred from homology"/>
<dbReference type="EMBL" id="HBHJ01000395">
    <property type="protein sequence ID" value="CAD9660053.1"/>
    <property type="molecule type" value="Transcribed_RNA"/>
</dbReference>
<dbReference type="Gene3D" id="2.60.120.10">
    <property type="entry name" value="Jelly Rolls"/>
    <property type="match status" value="2"/>
</dbReference>
<dbReference type="Pfam" id="PF02678">
    <property type="entry name" value="Pirin"/>
    <property type="match status" value="1"/>
</dbReference>
<name>A0A7S2R3X4_9STRA</name>
<dbReference type="AlphaFoldDB" id="A0A7S2R3X4"/>
<sequence>MSKPSAVFQHVPASALYVSEPNPSWFGNGENTPSAKGWTNGNWLKSRFHFSFAEYSNPLNSNFGVLRVMNDDLVQPRRGFGTHPHRDMEIMTYVVSGKLTHKDSMGNEKHVGRGGVQYMSAGTGVAHSEFNHHDEPLRFLQCWVVPDRRGHTPNYGQYDGEVEGRLNQWQHLASCFANKDVDTPVKVHQDVNLYATELQEGAEVSFTLLPGRQLYLSCMEGEVTMKSAAGAPLVLSRHDGLEVSSAAAGGEPLDITFEATAVEDSEGGPCTHLLMFDMKEDGHGGRMDL</sequence>